<gene>
    <name evidence="3" type="ORF">M23134_04759</name>
</gene>
<reference evidence="3 4" key="1">
    <citation type="submission" date="2007-01" db="EMBL/GenBank/DDBJ databases">
        <authorList>
            <person name="Haygood M."/>
            <person name="Podell S."/>
            <person name="Anderson C."/>
            <person name="Hopkinson B."/>
            <person name="Roe K."/>
            <person name="Barbeau K."/>
            <person name="Gaasterland T."/>
            <person name="Ferriera S."/>
            <person name="Johnson J."/>
            <person name="Kravitz S."/>
            <person name="Beeson K."/>
            <person name="Sutton G."/>
            <person name="Rogers Y.-H."/>
            <person name="Friedman R."/>
            <person name="Frazier M."/>
            <person name="Venter J.C."/>
        </authorList>
    </citation>
    <scope>NUCLEOTIDE SEQUENCE [LARGE SCALE GENOMIC DNA]</scope>
    <source>
        <strain evidence="3 4">ATCC 23134</strain>
    </source>
</reference>
<organism evidence="3 4">
    <name type="scientific">Microscilla marina ATCC 23134</name>
    <dbReference type="NCBI Taxonomy" id="313606"/>
    <lineage>
        <taxon>Bacteria</taxon>
        <taxon>Pseudomonadati</taxon>
        <taxon>Bacteroidota</taxon>
        <taxon>Cytophagia</taxon>
        <taxon>Cytophagales</taxon>
        <taxon>Microscillaceae</taxon>
        <taxon>Microscilla</taxon>
    </lineage>
</organism>
<dbReference type="Pfam" id="PF04183">
    <property type="entry name" value="IucA_IucC"/>
    <property type="match status" value="1"/>
</dbReference>
<keyword evidence="4" id="KW-1185">Reference proteome</keyword>
<evidence type="ECO:0000313" key="4">
    <source>
        <dbReference type="Proteomes" id="UP000004095"/>
    </source>
</evidence>
<dbReference type="GO" id="GO:0019290">
    <property type="term" value="P:siderophore biosynthetic process"/>
    <property type="evidence" value="ECO:0007669"/>
    <property type="project" value="InterPro"/>
</dbReference>
<dbReference type="PANTHER" id="PTHR34384">
    <property type="entry name" value="L-2,3-DIAMINOPROPANOATE--CITRATE LIGASE"/>
    <property type="match status" value="1"/>
</dbReference>
<evidence type="ECO:0000256" key="1">
    <source>
        <dbReference type="ARBA" id="ARBA00004924"/>
    </source>
</evidence>
<accession>A1ZRI1</accession>
<comment type="pathway">
    <text evidence="1">Siderophore biosynthesis.</text>
</comment>
<dbReference type="AlphaFoldDB" id="A1ZRI1"/>
<dbReference type="Gene3D" id="1.10.510.40">
    <property type="match status" value="1"/>
</dbReference>
<name>A1ZRI1_MICM2</name>
<dbReference type="SMART" id="SM01006">
    <property type="entry name" value="AlcB"/>
    <property type="match status" value="1"/>
</dbReference>
<dbReference type="Gene3D" id="3.40.630.30">
    <property type="match status" value="1"/>
</dbReference>
<comment type="caution">
    <text evidence="3">The sequence shown here is derived from an EMBL/GenBank/DDBJ whole genome shotgun (WGS) entry which is preliminary data.</text>
</comment>
<dbReference type="EMBL" id="AAWS01000027">
    <property type="protein sequence ID" value="EAY27071.1"/>
    <property type="molecule type" value="Genomic_DNA"/>
</dbReference>
<dbReference type="OrthoDB" id="495728at2"/>
<dbReference type="InterPro" id="IPR016181">
    <property type="entry name" value="Acyl_CoA_acyltransferase"/>
</dbReference>
<dbReference type="SUPFAM" id="SSF55729">
    <property type="entry name" value="Acyl-CoA N-acyltransferases (Nat)"/>
    <property type="match status" value="1"/>
</dbReference>
<dbReference type="InterPro" id="IPR019432">
    <property type="entry name" value="Acyltransferase_MbtK/IucB-like"/>
</dbReference>
<dbReference type="Pfam" id="PF06276">
    <property type="entry name" value="FhuF"/>
    <property type="match status" value="1"/>
</dbReference>
<feature type="domain" description="Acyltransferase MbtK/IucB-like conserved" evidence="2">
    <location>
        <begin position="28"/>
        <end position="76"/>
    </location>
</feature>
<dbReference type="InterPro" id="IPR037455">
    <property type="entry name" value="LucA/IucC-like"/>
</dbReference>
<sequence length="791" mass="91118">MSVNYIEQPNTEVVFSRDIPSLGRFDLRPFSLEKDTAFLHEWVNQPYAQYWGMLNSSVQEVHEAYRDLLATPGYEIYVAFWQGKPVFMTECYDPTHDLLANYYEVQPGDRGMHVLVAPPDQKIKGFTWAVFTTVMDFLFANEGVKRVVVEPDLRNDKIHALNKRAGFVYNKVLTLPHKTAHLAFCTHAQYTAARKALRISEKKAAIDHLAPLPWEEVNRALVGKALSEFAHELLLKPTKAEGNANQYVVHADDPQIRYEFVAQRFALDHWHIAHESICKYQGEEVASLDLLHFIAEFQEQLEIPEEFRATYLEEIGGTLYAAAYKWRNERFDAKALVKADFQEVEHAMREGHPCFLANNGKMGLSPQDFERYTPEADVPFRLVWLAGHKDYAQYTGIEGLPYEQLLEQELGTAQVAHFHQQLTNVGLSPDDYVLMPVHPWQWANKLVYLYAADIAQRRLVCVGESTDLYSAQQSVRTLFNASDPEKHYTKTSMGITNMGFMRGLSPYYMQSTPAITDWVRGLLGSDAFLQQCGFEMLDEVATVGYRHKHFEALGRAYPQNKMLAALWRQSPAQKMEAHQKVMTMAALLHVDTHGQALLPLLIQDAGVTVEAWLKAYLKCYFTPLLHCFFEHGLVFMPHGENLLLVLEDNVPVKALMKDITEEVLLYDNTHDLPERVQRLYTEASDEMQILSLFTDVFDCFFRFLSVILHTQANYQEEEFWQTVHNCIRDYQRAHPEHAAKYERYDLFVPEFKRCCLNRLQLGNHKQMLNLADPINSLKLVSVLKNPVSFKQ</sequence>
<dbReference type="RefSeq" id="WP_004156437.1">
    <property type="nucleotide sequence ID" value="NZ_AAWS01000027.1"/>
</dbReference>
<dbReference type="GO" id="GO:0016881">
    <property type="term" value="F:acid-amino acid ligase activity"/>
    <property type="evidence" value="ECO:0007669"/>
    <property type="project" value="UniProtKB-ARBA"/>
</dbReference>
<evidence type="ECO:0000313" key="3">
    <source>
        <dbReference type="EMBL" id="EAY27071.1"/>
    </source>
</evidence>
<dbReference type="Proteomes" id="UP000004095">
    <property type="component" value="Unassembled WGS sequence"/>
</dbReference>
<dbReference type="Gene3D" id="3.30.310.280">
    <property type="match status" value="1"/>
</dbReference>
<dbReference type="GO" id="GO:0016746">
    <property type="term" value="F:acyltransferase activity"/>
    <property type="evidence" value="ECO:0007669"/>
    <property type="project" value="InterPro"/>
</dbReference>
<dbReference type="InterPro" id="IPR022770">
    <property type="entry name" value="IucA/IucC-like_C"/>
</dbReference>
<proteinExistence type="predicted"/>
<protein>
    <submittedName>
        <fullName evidence="3">Siderophore biosynthesis protein, IucA/IucC family</fullName>
    </submittedName>
</protein>
<dbReference type="PANTHER" id="PTHR34384:SF6">
    <property type="entry name" value="STAPHYLOFERRIN B SYNTHASE"/>
    <property type="match status" value="1"/>
</dbReference>
<dbReference type="InterPro" id="IPR007310">
    <property type="entry name" value="Aerobactin_biosyn_IucA/IucC_N"/>
</dbReference>
<dbReference type="Gene3D" id="6.10.250.3370">
    <property type="match status" value="1"/>
</dbReference>
<dbReference type="Pfam" id="PF13523">
    <property type="entry name" value="Acetyltransf_8"/>
    <property type="match status" value="1"/>
</dbReference>
<evidence type="ECO:0000259" key="2">
    <source>
        <dbReference type="SMART" id="SM01006"/>
    </source>
</evidence>
<dbReference type="eggNOG" id="COG4264">
    <property type="taxonomic scope" value="Bacteria"/>
</dbReference>